<sequence>AGAGPSSAPQATETSGTQTSPNFVEAGPSTAPQAMDTSASQTTPTMTASTSSTKTKKRSADDEPGTSRQNKLARTDDNSP</sequence>
<evidence type="ECO:0000256" key="1">
    <source>
        <dbReference type="SAM" id="MobiDB-lite"/>
    </source>
</evidence>
<keyword evidence="3" id="KW-1185">Reference proteome</keyword>
<feature type="region of interest" description="Disordered" evidence="1">
    <location>
        <begin position="1"/>
        <end position="80"/>
    </location>
</feature>
<gene>
    <name evidence="2" type="ORF">JTE90_014132</name>
</gene>
<protein>
    <submittedName>
        <fullName evidence="2">Uncharacterized protein</fullName>
    </submittedName>
</protein>
<evidence type="ECO:0000313" key="3">
    <source>
        <dbReference type="Proteomes" id="UP000827092"/>
    </source>
</evidence>
<evidence type="ECO:0000313" key="2">
    <source>
        <dbReference type="EMBL" id="KAG8171139.1"/>
    </source>
</evidence>
<organism evidence="2 3">
    <name type="scientific">Oedothorax gibbosus</name>
    <dbReference type="NCBI Taxonomy" id="931172"/>
    <lineage>
        <taxon>Eukaryota</taxon>
        <taxon>Metazoa</taxon>
        <taxon>Ecdysozoa</taxon>
        <taxon>Arthropoda</taxon>
        <taxon>Chelicerata</taxon>
        <taxon>Arachnida</taxon>
        <taxon>Araneae</taxon>
        <taxon>Araneomorphae</taxon>
        <taxon>Entelegynae</taxon>
        <taxon>Araneoidea</taxon>
        <taxon>Linyphiidae</taxon>
        <taxon>Erigoninae</taxon>
        <taxon>Oedothorax</taxon>
    </lineage>
</organism>
<feature type="compositionally biased region" description="Polar residues" evidence="1">
    <location>
        <begin position="7"/>
        <end position="22"/>
    </location>
</feature>
<dbReference type="EMBL" id="JAFNEN010004378">
    <property type="protein sequence ID" value="KAG8171139.1"/>
    <property type="molecule type" value="Genomic_DNA"/>
</dbReference>
<feature type="compositionally biased region" description="Low complexity" evidence="1">
    <location>
        <begin position="37"/>
        <end position="53"/>
    </location>
</feature>
<accession>A0AAV6TH31</accession>
<comment type="caution">
    <text evidence="2">The sequence shown here is derived from an EMBL/GenBank/DDBJ whole genome shotgun (WGS) entry which is preliminary data.</text>
</comment>
<name>A0AAV6TH31_9ARAC</name>
<proteinExistence type="predicted"/>
<feature type="non-terminal residue" evidence="2">
    <location>
        <position position="80"/>
    </location>
</feature>
<dbReference type="AlphaFoldDB" id="A0AAV6TH31"/>
<dbReference type="Proteomes" id="UP000827092">
    <property type="component" value="Unassembled WGS sequence"/>
</dbReference>
<reference evidence="2 3" key="1">
    <citation type="journal article" date="2022" name="Nat. Ecol. Evol.">
        <title>A masculinizing supergene underlies an exaggerated male reproductive morph in a spider.</title>
        <authorList>
            <person name="Hendrickx F."/>
            <person name="De Corte Z."/>
            <person name="Sonet G."/>
            <person name="Van Belleghem S.M."/>
            <person name="Kostlbacher S."/>
            <person name="Vangestel C."/>
        </authorList>
    </citation>
    <scope>NUCLEOTIDE SEQUENCE [LARGE SCALE GENOMIC DNA]</scope>
    <source>
        <strain evidence="2">W744_W776</strain>
    </source>
</reference>
<feature type="non-terminal residue" evidence="2">
    <location>
        <position position="1"/>
    </location>
</feature>